<reference evidence="4" key="2">
    <citation type="submission" date="2025-08" db="UniProtKB">
        <authorList>
            <consortium name="RefSeq"/>
        </authorList>
    </citation>
    <scope>IDENTIFICATION</scope>
    <source>
        <tissue evidence="4">Tongue muscle</tissue>
    </source>
</reference>
<evidence type="ECO:0000313" key="3">
    <source>
        <dbReference type="Proteomes" id="UP001652640"/>
    </source>
</evidence>
<evidence type="ECO:0000256" key="1">
    <source>
        <dbReference type="SAM" id="MobiDB-lite"/>
    </source>
</evidence>
<feature type="signal peptide" evidence="2">
    <location>
        <begin position="1"/>
        <end position="18"/>
    </location>
</feature>
<proteinExistence type="predicted"/>
<feature type="region of interest" description="Disordered" evidence="1">
    <location>
        <begin position="113"/>
        <end position="156"/>
    </location>
</feature>
<accession>A0ABM4I638</accession>
<feature type="region of interest" description="Disordered" evidence="1">
    <location>
        <begin position="262"/>
        <end position="281"/>
    </location>
</feature>
<feature type="compositionally biased region" description="Basic residues" evidence="1">
    <location>
        <begin position="267"/>
        <end position="276"/>
    </location>
</feature>
<keyword evidence="3" id="KW-1185">Reference proteome</keyword>
<keyword evidence="2" id="KW-0732">Signal</keyword>
<dbReference type="GeneID" id="139035090"/>
<protein>
    <submittedName>
        <fullName evidence="4">Uncharacterized protein</fullName>
    </submittedName>
</protein>
<evidence type="ECO:0000313" key="4">
    <source>
        <dbReference type="RefSeq" id="XP_070323286.1"/>
    </source>
</evidence>
<dbReference type="Proteomes" id="UP001652640">
    <property type="component" value="Chromosome 5"/>
</dbReference>
<name>A0ABM4I638_ODOVR</name>
<dbReference type="RefSeq" id="XP_070323286.1">
    <property type="nucleotide sequence ID" value="XM_070467185.1"/>
</dbReference>
<gene>
    <name evidence="4" type="primary">LOC139035090</name>
</gene>
<sequence length="298" mass="32033">MFRRIASLLLANCRRLLQLQCALSASLSLSPSPLLKAIQPRLAGSQILSGFALCALDCTRLCRSCNRFAVPLSSPYPLVYFRNRCNLHSNHARGGGGGREGAGKRPCPLLPSSCLSPRQSPPPPRRVANRSPGIQRKLRSGHRSEESPCVTRPGSRDGVFGAVGVSPLEDLAAGDLPDPGIEPASPELQAVSCNASGFFTTEPPGVFFQVVDDSGRLYQGKKKRILTISGTKPNPHASSEASTRFDLATRTEGDVILKNQSVLAPPSRRRGRRSGHKISGSEDVFAAVHVRRNRRALG</sequence>
<evidence type="ECO:0000256" key="2">
    <source>
        <dbReference type="SAM" id="SignalP"/>
    </source>
</evidence>
<reference evidence="3" key="1">
    <citation type="journal article" date="2022" name="J. Hered.">
        <title>A De Novo Chromosome-Level Genome Assembly of the White-Tailed Deer, Odocoileus Virginianus.</title>
        <authorList>
            <person name="London E.W."/>
            <person name="Roca A.L."/>
            <person name="Novakofski J.E."/>
            <person name="Mateus-Pinilla N.E."/>
        </authorList>
    </citation>
    <scope>NUCLEOTIDE SEQUENCE [LARGE SCALE GENOMIC DNA]</scope>
</reference>
<organism evidence="3 4">
    <name type="scientific">Odocoileus virginianus</name>
    <name type="common">White-tailed deer</name>
    <dbReference type="NCBI Taxonomy" id="9874"/>
    <lineage>
        <taxon>Eukaryota</taxon>
        <taxon>Metazoa</taxon>
        <taxon>Chordata</taxon>
        <taxon>Craniata</taxon>
        <taxon>Vertebrata</taxon>
        <taxon>Euteleostomi</taxon>
        <taxon>Mammalia</taxon>
        <taxon>Eutheria</taxon>
        <taxon>Laurasiatheria</taxon>
        <taxon>Artiodactyla</taxon>
        <taxon>Ruminantia</taxon>
        <taxon>Pecora</taxon>
        <taxon>Cervidae</taxon>
        <taxon>Odocoileinae</taxon>
        <taxon>Odocoileus</taxon>
    </lineage>
</organism>
<feature type="chain" id="PRO_5046727784" evidence="2">
    <location>
        <begin position="19"/>
        <end position="298"/>
    </location>
</feature>